<comment type="function">
    <text evidence="12">Catalyzes the condensation of para-aminobenzoate (pABA) with 6-hydroxymethyl-7,8-dihydropterin diphosphate (DHPt-PP) to form 7,8-dihydropteroate (H2Pte), the immediate precursor of folate derivatives.</text>
</comment>
<evidence type="ECO:0000256" key="3">
    <source>
        <dbReference type="ARBA" id="ARBA00004763"/>
    </source>
</evidence>
<dbReference type="InterPro" id="IPR045031">
    <property type="entry name" value="DHP_synth-like"/>
</dbReference>
<dbReference type="PANTHER" id="PTHR20941">
    <property type="entry name" value="FOLATE SYNTHESIS PROTEINS"/>
    <property type="match status" value="1"/>
</dbReference>
<dbReference type="STRING" id="393595.ABO_0323"/>
<dbReference type="GO" id="GO:0046872">
    <property type="term" value="F:metal ion binding"/>
    <property type="evidence" value="ECO:0007669"/>
    <property type="project" value="UniProtKB-KW"/>
</dbReference>
<dbReference type="GO" id="GO:0046654">
    <property type="term" value="P:tetrahydrofolate biosynthetic process"/>
    <property type="evidence" value="ECO:0007669"/>
    <property type="project" value="UniProtKB-UniPathway"/>
</dbReference>
<name>Q0VSS7_ALCBS</name>
<dbReference type="Pfam" id="PF00809">
    <property type="entry name" value="Pterin_bind"/>
    <property type="match status" value="1"/>
</dbReference>
<dbReference type="PROSITE" id="PS00793">
    <property type="entry name" value="DHPS_2"/>
    <property type="match status" value="1"/>
</dbReference>
<dbReference type="EC" id="2.5.1.15" evidence="5 12"/>
<evidence type="ECO:0000256" key="10">
    <source>
        <dbReference type="ARBA" id="ARBA00022909"/>
    </source>
</evidence>
<comment type="pathway">
    <text evidence="3 12">Cofactor biosynthesis; tetrahydrofolate biosynthesis; 7,8-dihydrofolate from 2-amino-4-hydroxy-6-hydroxymethyl-7,8-dihydropteridine diphosphate and 4-aminobenzoate: step 1/2.</text>
</comment>
<proteinExistence type="inferred from homology"/>
<protein>
    <recommendedName>
        <fullName evidence="6 12">Dihydropteroate synthase</fullName>
        <shortName evidence="12">DHPS</shortName>
        <ecNumber evidence="5 12">2.5.1.15</ecNumber>
    </recommendedName>
    <alternativeName>
        <fullName evidence="11 12">Dihydropteroate pyrophosphorylase</fullName>
    </alternativeName>
</protein>
<dbReference type="GO" id="GO:0046656">
    <property type="term" value="P:folic acid biosynthetic process"/>
    <property type="evidence" value="ECO:0007669"/>
    <property type="project" value="UniProtKB-KW"/>
</dbReference>
<dbReference type="KEGG" id="abo:ABO_0323"/>
<dbReference type="PROSITE" id="PS00792">
    <property type="entry name" value="DHPS_1"/>
    <property type="match status" value="1"/>
</dbReference>
<evidence type="ECO:0000256" key="12">
    <source>
        <dbReference type="RuleBase" id="RU361205"/>
    </source>
</evidence>
<evidence type="ECO:0000256" key="7">
    <source>
        <dbReference type="ARBA" id="ARBA00022679"/>
    </source>
</evidence>
<evidence type="ECO:0000256" key="5">
    <source>
        <dbReference type="ARBA" id="ARBA00012458"/>
    </source>
</evidence>
<dbReference type="InterPro" id="IPR006390">
    <property type="entry name" value="DHP_synth_dom"/>
</dbReference>
<evidence type="ECO:0000256" key="9">
    <source>
        <dbReference type="ARBA" id="ARBA00022842"/>
    </source>
</evidence>
<dbReference type="GO" id="GO:0005829">
    <property type="term" value="C:cytosol"/>
    <property type="evidence" value="ECO:0007669"/>
    <property type="project" value="TreeGrafter"/>
</dbReference>
<keyword evidence="8 12" id="KW-0479">Metal-binding</keyword>
<dbReference type="Gene3D" id="3.20.20.20">
    <property type="entry name" value="Dihydropteroate synthase-like"/>
    <property type="match status" value="1"/>
</dbReference>
<feature type="domain" description="Pterin-binding" evidence="13">
    <location>
        <begin position="18"/>
        <end position="270"/>
    </location>
</feature>
<dbReference type="PROSITE" id="PS50972">
    <property type="entry name" value="PTERIN_BINDING"/>
    <property type="match status" value="1"/>
</dbReference>
<gene>
    <name evidence="14" type="primary">folP</name>
    <name evidence="14" type="ordered locus">ABO_0323</name>
</gene>
<dbReference type="Proteomes" id="UP000008871">
    <property type="component" value="Chromosome"/>
</dbReference>
<reference evidence="14 15" key="1">
    <citation type="journal article" date="2006" name="Nat. Biotechnol.">
        <title>Genome sequence of the ubiquitous hydrocarbon-degrading marine bacterium Alcanivorax borkumensis.</title>
        <authorList>
            <person name="Schneiker S."/>
            <person name="Martins dos Santos V.A.P."/>
            <person name="Bartels D."/>
            <person name="Bekel T."/>
            <person name="Brecht M."/>
            <person name="Buhrmester J."/>
            <person name="Chernikova T.N."/>
            <person name="Denaro R."/>
            <person name="Ferrer M."/>
            <person name="Gertler C."/>
            <person name="Goesmann A."/>
            <person name="Golyshina O.V."/>
            <person name="Kaminski F."/>
            <person name="Khachane A.N."/>
            <person name="Lang S."/>
            <person name="Linke B."/>
            <person name="McHardy A.C."/>
            <person name="Meyer F."/>
            <person name="Nechitaylo T."/>
            <person name="Puehler A."/>
            <person name="Regenhardt D."/>
            <person name="Rupp O."/>
            <person name="Sabirova J.S."/>
            <person name="Selbitschka W."/>
            <person name="Yakimov M.M."/>
            <person name="Timmis K.N."/>
            <person name="Vorhoelter F.-J."/>
            <person name="Weidner S."/>
            <person name="Kaiser O."/>
            <person name="Golyshin P.N."/>
        </authorList>
    </citation>
    <scope>NUCLEOTIDE SEQUENCE [LARGE SCALE GENOMIC DNA]</scope>
    <source>
        <strain evidence="15">ATCC 700651 / DSM 11573 / NCIMB 13689 / SK2</strain>
    </source>
</reference>
<dbReference type="InterPro" id="IPR011005">
    <property type="entry name" value="Dihydropteroate_synth-like_sf"/>
</dbReference>
<comment type="similarity">
    <text evidence="4 12">Belongs to the DHPS family.</text>
</comment>
<accession>Q0VSS7</accession>
<evidence type="ECO:0000313" key="15">
    <source>
        <dbReference type="Proteomes" id="UP000008871"/>
    </source>
</evidence>
<dbReference type="InterPro" id="IPR000489">
    <property type="entry name" value="Pterin-binding_dom"/>
</dbReference>
<evidence type="ECO:0000256" key="1">
    <source>
        <dbReference type="ARBA" id="ARBA00000012"/>
    </source>
</evidence>
<comment type="catalytic activity">
    <reaction evidence="1">
        <text>(7,8-dihydropterin-6-yl)methyl diphosphate + 4-aminobenzoate = 7,8-dihydropteroate + diphosphate</text>
        <dbReference type="Rhea" id="RHEA:19949"/>
        <dbReference type="ChEBI" id="CHEBI:17836"/>
        <dbReference type="ChEBI" id="CHEBI:17839"/>
        <dbReference type="ChEBI" id="CHEBI:33019"/>
        <dbReference type="ChEBI" id="CHEBI:72950"/>
        <dbReference type="EC" id="2.5.1.15"/>
    </reaction>
</comment>
<dbReference type="AlphaFoldDB" id="Q0VSS7"/>
<dbReference type="EMBL" id="AM286690">
    <property type="protein sequence ID" value="CAL15771.1"/>
    <property type="molecule type" value="Genomic_DNA"/>
</dbReference>
<evidence type="ECO:0000256" key="8">
    <source>
        <dbReference type="ARBA" id="ARBA00022723"/>
    </source>
</evidence>
<keyword evidence="15" id="KW-1185">Reference proteome</keyword>
<dbReference type="NCBIfam" id="TIGR01496">
    <property type="entry name" value="DHPS"/>
    <property type="match status" value="1"/>
</dbReference>
<dbReference type="UniPathway" id="UPA00077">
    <property type="reaction ID" value="UER00156"/>
</dbReference>
<evidence type="ECO:0000259" key="13">
    <source>
        <dbReference type="PROSITE" id="PS50972"/>
    </source>
</evidence>
<comment type="cofactor">
    <cofactor evidence="2 12">
        <name>Mg(2+)</name>
        <dbReference type="ChEBI" id="CHEBI:18420"/>
    </cofactor>
</comment>
<dbReference type="PANTHER" id="PTHR20941:SF1">
    <property type="entry name" value="FOLIC ACID SYNTHESIS PROTEIN FOL1"/>
    <property type="match status" value="1"/>
</dbReference>
<evidence type="ECO:0000313" key="14">
    <source>
        <dbReference type="EMBL" id="CAL15771.1"/>
    </source>
</evidence>
<evidence type="ECO:0000256" key="6">
    <source>
        <dbReference type="ARBA" id="ARBA00016919"/>
    </source>
</evidence>
<evidence type="ECO:0000256" key="2">
    <source>
        <dbReference type="ARBA" id="ARBA00001946"/>
    </source>
</evidence>
<keyword evidence="9 12" id="KW-0460">Magnesium</keyword>
<evidence type="ECO:0000256" key="11">
    <source>
        <dbReference type="ARBA" id="ARBA00030193"/>
    </source>
</evidence>
<dbReference type="FunFam" id="3.20.20.20:FF:000006">
    <property type="entry name" value="Dihydropteroate synthase"/>
    <property type="match status" value="1"/>
</dbReference>
<keyword evidence="10 12" id="KW-0289">Folate biosynthesis</keyword>
<dbReference type="RefSeq" id="WP_011587619.1">
    <property type="nucleotide sequence ID" value="NC_008260.1"/>
</dbReference>
<dbReference type="HOGENOM" id="CLU_008023_0_3_6"/>
<sequence>MHQKTLSCGARTLNLSAPVVMGVLNVTPDSFSDGGRFTERDAALRQAEQMLRDGAAIIDVGGESTRPGASPVSEQYELDRVVPIVEALSYELNALVSVDTSTAAVMRASAAAGAGMINDVRSLRRPGAIQAAAASQLPVCLMHMRGEPGNMQDNPRYDDVTAEVVALLRERIGACERAGISRERLLVDPGFGFAKTVQHNLQLMHEMDALQTLALPILIGVSRKSLFGKVLGRDVNERLPGSLAAAVMCVERGASIVRAHDVKETVDVVRFAHAVMESQRESQKELS</sequence>
<organism evidence="14 15">
    <name type="scientific">Alcanivorax borkumensis (strain ATCC 700651 / DSM 11573 / NCIMB 13689 / SK2)</name>
    <dbReference type="NCBI Taxonomy" id="393595"/>
    <lineage>
        <taxon>Bacteria</taxon>
        <taxon>Pseudomonadati</taxon>
        <taxon>Pseudomonadota</taxon>
        <taxon>Gammaproteobacteria</taxon>
        <taxon>Oceanospirillales</taxon>
        <taxon>Alcanivoracaceae</taxon>
        <taxon>Alcanivorax</taxon>
    </lineage>
</organism>
<dbReference type="CDD" id="cd00739">
    <property type="entry name" value="DHPS"/>
    <property type="match status" value="1"/>
</dbReference>
<dbReference type="GO" id="GO:0004156">
    <property type="term" value="F:dihydropteroate synthase activity"/>
    <property type="evidence" value="ECO:0007669"/>
    <property type="project" value="UniProtKB-EC"/>
</dbReference>
<evidence type="ECO:0000256" key="4">
    <source>
        <dbReference type="ARBA" id="ARBA00009503"/>
    </source>
</evidence>
<dbReference type="SUPFAM" id="SSF51717">
    <property type="entry name" value="Dihydropteroate synthetase-like"/>
    <property type="match status" value="1"/>
</dbReference>
<keyword evidence="7 12" id="KW-0808">Transferase</keyword>
<dbReference type="eggNOG" id="COG0294">
    <property type="taxonomic scope" value="Bacteria"/>
</dbReference>